<reference evidence="9" key="1">
    <citation type="journal article" date="2014" name="Front. Microbiol.">
        <title>High frequency of phylogenetically diverse reductive dehalogenase-homologous genes in deep subseafloor sedimentary metagenomes.</title>
        <authorList>
            <person name="Kawai M."/>
            <person name="Futagami T."/>
            <person name="Toyoda A."/>
            <person name="Takaki Y."/>
            <person name="Nishi S."/>
            <person name="Hori S."/>
            <person name="Arai W."/>
            <person name="Tsubouchi T."/>
            <person name="Morono Y."/>
            <person name="Uchiyama I."/>
            <person name="Ito T."/>
            <person name="Fujiyama A."/>
            <person name="Inagaki F."/>
            <person name="Takami H."/>
        </authorList>
    </citation>
    <scope>NUCLEOTIDE SEQUENCE</scope>
    <source>
        <strain evidence="9">Expedition CK06-06</strain>
    </source>
</reference>
<keyword evidence="4 7" id="KW-0812">Transmembrane</keyword>
<dbReference type="Gene3D" id="1.10.3720.10">
    <property type="entry name" value="MetI-like"/>
    <property type="match status" value="1"/>
</dbReference>
<keyword evidence="3" id="KW-1003">Cell membrane</keyword>
<dbReference type="PROSITE" id="PS50928">
    <property type="entry name" value="ABC_TM1"/>
    <property type="match status" value="1"/>
</dbReference>
<organism evidence="9">
    <name type="scientific">marine sediment metagenome</name>
    <dbReference type="NCBI Taxonomy" id="412755"/>
    <lineage>
        <taxon>unclassified sequences</taxon>
        <taxon>metagenomes</taxon>
        <taxon>ecological metagenomes</taxon>
    </lineage>
</organism>
<evidence type="ECO:0000313" key="9">
    <source>
        <dbReference type="EMBL" id="GAH78952.1"/>
    </source>
</evidence>
<sequence>IPGEIDEAATIDGCTWWQKFLKIDLPLSRAGLISVIVLSFIFSWNEFTFPLIIGGPTTKPVPIAMLDFVTYSQVLWGPMAAAVILAIIPNIVSISFILGFLVRGLTFGAIKE</sequence>
<dbReference type="InterPro" id="IPR035906">
    <property type="entry name" value="MetI-like_sf"/>
</dbReference>
<feature type="domain" description="ABC transmembrane type-1" evidence="8">
    <location>
        <begin position="1"/>
        <end position="97"/>
    </location>
</feature>
<name>X1IBB2_9ZZZZ</name>
<protein>
    <recommendedName>
        <fullName evidence="8">ABC transmembrane type-1 domain-containing protein</fullName>
    </recommendedName>
</protein>
<evidence type="ECO:0000256" key="3">
    <source>
        <dbReference type="ARBA" id="ARBA00022475"/>
    </source>
</evidence>
<evidence type="ECO:0000259" key="8">
    <source>
        <dbReference type="PROSITE" id="PS50928"/>
    </source>
</evidence>
<keyword evidence="6 7" id="KW-0472">Membrane</keyword>
<dbReference type="GO" id="GO:0055085">
    <property type="term" value="P:transmembrane transport"/>
    <property type="evidence" value="ECO:0007669"/>
    <property type="project" value="InterPro"/>
</dbReference>
<feature type="transmembrane region" description="Helical" evidence="7">
    <location>
        <begin position="74"/>
        <end position="102"/>
    </location>
</feature>
<feature type="non-terminal residue" evidence="9">
    <location>
        <position position="1"/>
    </location>
</feature>
<dbReference type="CDD" id="cd06261">
    <property type="entry name" value="TM_PBP2"/>
    <property type="match status" value="1"/>
</dbReference>
<comment type="subcellular location">
    <subcellularLocation>
        <location evidence="1">Cell membrane</location>
        <topology evidence="1">Multi-pass membrane protein</topology>
    </subcellularLocation>
</comment>
<dbReference type="InterPro" id="IPR000515">
    <property type="entry name" value="MetI-like"/>
</dbReference>
<dbReference type="AlphaFoldDB" id="X1IBB2"/>
<feature type="transmembrane region" description="Helical" evidence="7">
    <location>
        <begin position="30"/>
        <end position="54"/>
    </location>
</feature>
<evidence type="ECO:0000256" key="1">
    <source>
        <dbReference type="ARBA" id="ARBA00004651"/>
    </source>
</evidence>
<dbReference type="SUPFAM" id="SSF161098">
    <property type="entry name" value="MetI-like"/>
    <property type="match status" value="1"/>
</dbReference>
<evidence type="ECO:0000256" key="4">
    <source>
        <dbReference type="ARBA" id="ARBA00022692"/>
    </source>
</evidence>
<dbReference type="EMBL" id="BARU01035286">
    <property type="protein sequence ID" value="GAH78952.1"/>
    <property type="molecule type" value="Genomic_DNA"/>
</dbReference>
<evidence type="ECO:0000256" key="6">
    <source>
        <dbReference type="ARBA" id="ARBA00023136"/>
    </source>
</evidence>
<dbReference type="PANTHER" id="PTHR32243">
    <property type="entry name" value="MALTOSE TRANSPORT SYSTEM PERMEASE-RELATED"/>
    <property type="match status" value="1"/>
</dbReference>
<evidence type="ECO:0000256" key="5">
    <source>
        <dbReference type="ARBA" id="ARBA00022989"/>
    </source>
</evidence>
<proteinExistence type="predicted"/>
<gene>
    <name evidence="9" type="ORF">S03H2_55261</name>
</gene>
<keyword evidence="2" id="KW-0813">Transport</keyword>
<dbReference type="GO" id="GO:0005886">
    <property type="term" value="C:plasma membrane"/>
    <property type="evidence" value="ECO:0007669"/>
    <property type="project" value="UniProtKB-SubCell"/>
</dbReference>
<accession>X1IBB2</accession>
<evidence type="ECO:0000256" key="7">
    <source>
        <dbReference type="SAM" id="Phobius"/>
    </source>
</evidence>
<evidence type="ECO:0000256" key="2">
    <source>
        <dbReference type="ARBA" id="ARBA00022448"/>
    </source>
</evidence>
<comment type="caution">
    <text evidence="9">The sequence shown here is derived from an EMBL/GenBank/DDBJ whole genome shotgun (WGS) entry which is preliminary data.</text>
</comment>
<dbReference type="InterPro" id="IPR050901">
    <property type="entry name" value="BP-dep_ABC_trans_perm"/>
</dbReference>
<dbReference type="PANTHER" id="PTHR32243:SF18">
    <property type="entry name" value="INNER MEMBRANE ABC TRANSPORTER PERMEASE PROTEIN YCJP"/>
    <property type="match status" value="1"/>
</dbReference>
<keyword evidence="5 7" id="KW-1133">Transmembrane helix</keyword>
<dbReference type="Pfam" id="PF00528">
    <property type="entry name" value="BPD_transp_1"/>
    <property type="match status" value="1"/>
</dbReference>